<dbReference type="CDD" id="cd03809">
    <property type="entry name" value="GT4_MtfB-like"/>
    <property type="match status" value="1"/>
</dbReference>
<keyword evidence="1 4" id="KW-0808">Transferase</keyword>
<dbReference type="FunFam" id="3.40.50.2000:FF:000119">
    <property type="entry name" value="Glycosyl transferase group 1"/>
    <property type="match status" value="1"/>
</dbReference>
<dbReference type="CAZy" id="GT4">
    <property type="family name" value="Glycosyltransferase Family 4"/>
</dbReference>
<evidence type="ECO:0000313" key="4">
    <source>
        <dbReference type="EMBL" id="ABU60298.1"/>
    </source>
</evidence>
<dbReference type="KEGG" id="rca:Rcas_4271"/>
<dbReference type="InterPro" id="IPR028098">
    <property type="entry name" value="Glyco_trans_4-like_N"/>
</dbReference>
<dbReference type="PANTHER" id="PTHR46401:SF2">
    <property type="entry name" value="GLYCOSYLTRANSFERASE WBBK-RELATED"/>
    <property type="match status" value="1"/>
</dbReference>
<dbReference type="Pfam" id="PF00534">
    <property type="entry name" value="Glycos_transf_1"/>
    <property type="match status" value="1"/>
</dbReference>
<dbReference type="GO" id="GO:0009103">
    <property type="term" value="P:lipopolysaccharide biosynthetic process"/>
    <property type="evidence" value="ECO:0007669"/>
    <property type="project" value="TreeGrafter"/>
</dbReference>
<dbReference type="GO" id="GO:0016757">
    <property type="term" value="F:glycosyltransferase activity"/>
    <property type="evidence" value="ECO:0007669"/>
    <property type="project" value="InterPro"/>
</dbReference>
<protein>
    <submittedName>
        <fullName evidence="4">Glycosyl transferase group 1</fullName>
    </submittedName>
</protein>
<dbReference type="Gene3D" id="3.40.50.2000">
    <property type="entry name" value="Glycogen Phosphorylase B"/>
    <property type="match status" value="2"/>
</dbReference>
<dbReference type="AlphaFoldDB" id="A7NRV2"/>
<dbReference type="SUPFAM" id="SSF53756">
    <property type="entry name" value="UDP-Glycosyltransferase/glycogen phosphorylase"/>
    <property type="match status" value="1"/>
</dbReference>
<sequence length="400" mass="44564">MHVGIDFTAGAWQGAGIGRYTRELIGAILAQSPDLRFTLFYAAGFPGAAPPPYLPEVRRLCASHPRTRAVPIPLPPRRLTQLWHRLRVPLPIEWLTGPLDILHAPDFVAPPTRARTLVTIHDLSYMVHPECAVPGVAAFLRDAVPRTLRRADVIVADSESTRRDLQRLLHIAPERVSVVYPAVDERFCPLPPEMCEPVRRRLRLPSRFILFVGTIEPRKNLARLLEAFARIDPATRRQGNGDLFLVIAGRRGWMYQPVFETLDRLGLRDRVQILDFVADSDLPVVYNLAQAFVYPSIYEGFGLPPLEALACGTPVVTSDNSSLPEVVGSAALLVPADDVAALTQGMSRLLNDDALRAQLRQAGLEQARRFRWEASARQMIEHYHSLSTGASHEATTRALR</sequence>
<proteinExistence type="predicted"/>
<gene>
    <name evidence="4" type="ordered locus">Rcas_4271</name>
</gene>
<dbReference type="HOGENOM" id="CLU_009583_27_6_0"/>
<name>A7NRV2_ROSCS</name>
<dbReference type="OrthoDB" id="9769555at2"/>
<dbReference type="Pfam" id="PF13439">
    <property type="entry name" value="Glyco_transf_4"/>
    <property type="match status" value="1"/>
</dbReference>
<feature type="domain" description="Glycosyl transferase family 1" evidence="2">
    <location>
        <begin position="205"/>
        <end position="363"/>
    </location>
</feature>
<evidence type="ECO:0000259" key="3">
    <source>
        <dbReference type="Pfam" id="PF13439"/>
    </source>
</evidence>
<dbReference type="RefSeq" id="WP_012122719.1">
    <property type="nucleotide sequence ID" value="NC_009767.1"/>
</dbReference>
<dbReference type="InterPro" id="IPR001296">
    <property type="entry name" value="Glyco_trans_1"/>
</dbReference>
<dbReference type="eggNOG" id="COG0438">
    <property type="taxonomic scope" value="Bacteria"/>
</dbReference>
<dbReference type="EMBL" id="CP000804">
    <property type="protein sequence ID" value="ABU60298.1"/>
    <property type="molecule type" value="Genomic_DNA"/>
</dbReference>
<dbReference type="STRING" id="383372.Rcas_4271"/>
<dbReference type="Proteomes" id="UP000000263">
    <property type="component" value="Chromosome"/>
</dbReference>
<feature type="domain" description="Glycosyltransferase subfamily 4-like N-terminal" evidence="3">
    <location>
        <begin position="16"/>
        <end position="185"/>
    </location>
</feature>
<keyword evidence="5" id="KW-1185">Reference proteome</keyword>
<dbReference type="PANTHER" id="PTHR46401">
    <property type="entry name" value="GLYCOSYLTRANSFERASE WBBK-RELATED"/>
    <property type="match status" value="1"/>
</dbReference>
<evidence type="ECO:0000256" key="1">
    <source>
        <dbReference type="ARBA" id="ARBA00022679"/>
    </source>
</evidence>
<reference evidence="4 5" key="1">
    <citation type="submission" date="2007-08" db="EMBL/GenBank/DDBJ databases">
        <title>Complete sequence of Roseiflexus castenholzii DSM 13941.</title>
        <authorList>
            <consortium name="US DOE Joint Genome Institute"/>
            <person name="Copeland A."/>
            <person name="Lucas S."/>
            <person name="Lapidus A."/>
            <person name="Barry K."/>
            <person name="Glavina del Rio T."/>
            <person name="Dalin E."/>
            <person name="Tice H."/>
            <person name="Pitluck S."/>
            <person name="Thompson L.S."/>
            <person name="Brettin T."/>
            <person name="Bruce D."/>
            <person name="Detter J.C."/>
            <person name="Han C."/>
            <person name="Tapia R."/>
            <person name="Schmutz J."/>
            <person name="Larimer F."/>
            <person name="Land M."/>
            <person name="Hauser L."/>
            <person name="Kyrpides N."/>
            <person name="Mikhailova N."/>
            <person name="Bryant D.A."/>
            <person name="Hanada S."/>
            <person name="Tsukatani Y."/>
            <person name="Richardson P."/>
        </authorList>
    </citation>
    <scope>NUCLEOTIDE SEQUENCE [LARGE SCALE GENOMIC DNA]</scope>
    <source>
        <strain evidence="5">DSM 13941 / HLO8</strain>
    </source>
</reference>
<organism evidence="4 5">
    <name type="scientific">Roseiflexus castenholzii (strain DSM 13941 / HLO8)</name>
    <dbReference type="NCBI Taxonomy" id="383372"/>
    <lineage>
        <taxon>Bacteria</taxon>
        <taxon>Bacillati</taxon>
        <taxon>Chloroflexota</taxon>
        <taxon>Chloroflexia</taxon>
        <taxon>Chloroflexales</taxon>
        <taxon>Roseiflexineae</taxon>
        <taxon>Roseiflexaceae</taxon>
        <taxon>Roseiflexus</taxon>
    </lineage>
</organism>
<accession>A7NRV2</accession>
<evidence type="ECO:0000313" key="5">
    <source>
        <dbReference type="Proteomes" id="UP000000263"/>
    </source>
</evidence>
<evidence type="ECO:0000259" key="2">
    <source>
        <dbReference type="Pfam" id="PF00534"/>
    </source>
</evidence>